<dbReference type="SUPFAM" id="SSF110296">
    <property type="entry name" value="Oligoxyloglucan reducing end-specific cellobiohydrolase"/>
    <property type="match status" value="1"/>
</dbReference>
<gene>
    <name evidence="2" type="ORF">CLV58_101341</name>
</gene>
<evidence type="ECO:0000256" key="1">
    <source>
        <dbReference type="SAM" id="SignalP"/>
    </source>
</evidence>
<feature type="chain" id="PRO_5015537912" evidence="1">
    <location>
        <begin position="19"/>
        <end position="241"/>
    </location>
</feature>
<evidence type="ECO:0000313" key="2">
    <source>
        <dbReference type="EMBL" id="PRY47274.1"/>
    </source>
</evidence>
<dbReference type="AlphaFoldDB" id="A0A2T0TNH6"/>
<name>A0A2T0TNH6_9BACT</name>
<feature type="signal peptide" evidence="1">
    <location>
        <begin position="1"/>
        <end position="18"/>
    </location>
</feature>
<dbReference type="Proteomes" id="UP000238375">
    <property type="component" value="Unassembled WGS sequence"/>
</dbReference>
<protein>
    <submittedName>
        <fullName evidence="2">Uncharacterized protein</fullName>
    </submittedName>
</protein>
<dbReference type="RefSeq" id="WP_106136012.1">
    <property type="nucleotide sequence ID" value="NZ_PVTE01000001.1"/>
</dbReference>
<keyword evidence="1" id="KW-0732">Signal</keyword>
<evidence type="ECO:0000313" key="3">
    <source>
        <dbReference type="Proteomes" id="UP000238375"/>
    </source>
</evidence>
<dbReference type="EMBL" id="PVTE01000001">
    <property type="protein sequence ID" value="PRY47274.1"/>
    <property type="molecule type" value="Genomic_DNA"/>
</dbReference>
<dbReference type="OrthoDB" id="749229at2"/>
<dbReference type="PROSITE" id="PS51257">
    <property type="entry name" value="PROKAR_LIPOPROTEIN"/>
    <property type="match status" value="1"/>
</dbReference>
<organism evidence="2 3">
    <name type="scientific">Spirosoma oryzae</name>
    <dbReference type="NCBI Taxonomy" id="1469603"/>
    <lineage>
        <taxon>Bacteria</taxon>
        <taxon>Pseudomonadati</taxon>
        <taxon>Bacteroidota</taxon>
        <taxon>Cytophagia</taxon>
        <taxon>Cytophagales</taxon>
        <taxon>Cytophagaceae</taxon>
        <taxon>Spirosoma</taxon>
    </lineage>
</organism>
<sequence>MKLLAYCLLALAALACSRADTSVVSPENDTVANEYPDWYVLKAPVDREIEGVWGDIDRTILISTMATLYRSTDRGQHWESVKRQSIGMLGIVQYNDTLFTMSGLRNSKVLNNPDNYSVDDGKTWYPYRRYNPGLEYQPSQSVVNRYLEINPVLASNGASYTINEVPIKGYIETPGIVTNTGRRIDLPHLHQLNSLYLDKQQRLYIAGTDAVCSRAGTNEPFAFCNSKGGRGIVYVSKRPLP</sequence>
<comment type="caution">
    <text evidence="2">The sequence shown here is derived from an EMBL/GenBank/DDBJ whole genome shotgun (WGS) entry which is preliminary data.</text>
</comment>
<keyword evidence="3" id="KW-1185">Reference proteome</keyword>
<proteinExistence type="predicted"/>
<accession>A0A2T0TNH6</accession>
<reference evidence="2 3" key="1">
    <citation type="submission" date="2018-03" db="EMBL/GenBank/DDBJ databases">
        <title>Genomic Encyclopedia of Archaeal and Bacterial Type Strains, Phase II (KMG-II): from individual species to whole genera.</title>
        <authorList>
            <person name="Goeker M."/>
        </authorList>
    </citation>
    <scope>NUCLEOTIDE SEQUENCE [LARGE SCALE GENOMIC DNA]</scope>
    <source>
        <strain evidence="2 3">DSM 28354</strain>
    </source>
</reference>